<evidence type="ECO:0000256" key="1">
    <source>
        <dbReference type="ARBA" id="ARBA00022898"/>
    </source>
</evidence>
<dbReference type="FunFam" id="3.20.20.10:FF:000018">
    <property type="entry name" value="Pyridoxal phosphate homeostasis protein"/>
    <property type="match status" value="1"/>
</dbReference>
<keyword evidence="1 2" id="KW-0663">Pyridoxal phosphate</keyword>
<feature type="modified residue" description="N6-(pyridoxal phosphate)lysine" evidence="2 3">
    <location>
        <position position="36"/>
    </location>
</feature>
<evidence type="ECO:0000313" key="7">
    <source>
        <dbReference type="Proteomes" id="UP000064201"/>
    </source>
</evidence>
<dbReference type="GO" id="GO:0030170">
    <property type="term" value="F:pyridoxal phosphate binding"/>
    <property type="evidence" value="ECO:0007669"/>
    <property type="project" value="UniProtKB-UniRule"/>
</dbReference>
<dbReference type="SUPFAM" id="SSF51419">
    <property type="entry name" value="PLP-binding barrel"/>
    <property type="match status" value="1"/>
</dbReference>
<dbReference type="PANTHER" id="PTHR10146:SF14">
    <property type="entry name" value="PYRIDOXAL PHOSPHATE HOMEOSTASIS PROTEIN"/>
    <property type="match status" value="1"/>
</dbReference>
<feature type="domain" description="Alanine racemase N-terminal" evidence="5">
    <location>
        <begin position="9"/>
        <end position="230"/>
    </location>
</feature>
<name>A0A0G3G4K3_9GAMM</name>
<dbReference type="NCBIfam" id="TIGR00044">
    <property type="entry name" value="YggS family pyridoxal phosphate-dependent enzyme"/>
    <property type="match status" value="1"/>
</dbReference>
<dbReference type="Gene3D" id="3.20.20.10">
    <property type="entry name" value="Alanine racemase"/>
    <property type="match status" value="1"/>
</dbReference>
<dbReference type="PANTHER" id="PTHR10146">
    <property type="entry name" value="PROLINE SYNTHETASE CO-TRANSCRIBED BACTERIAL HOMOLOG PROTEIN"/>
    <property type="match status" value="1"/>
</dbReference>
<sequence>MTAPDHALSTVRARIQAACREAGRDPDSVRLLAVSKTRGADEIRALHALGQAAFGENYASELVEKHDSLEAPPTPLGLEWHFIGALQGNKTRAVAERAAWVHTIDRERIARRLSDQRPEGMPPLQVCLQVNISEEPQKAGVAPGEAAALAAAVQDLPGLALRGLMALPAAVDDLPLQREPSARLRALRDTLNAEGHSLDTLSMGMSGDLEAAILEGATIVRIGTALFGPRQSQSKESA</sequence>
<dbReference type="PATRIC" id="fig|106634.4.peg.2590"/>
<dbReference type="PIRSF" id="PIRSF004848">
    <property type="entry name" value="YBL036c_PLPDEIII"/>
    <property type="match status" value="1"/>
</dbReference>
<protein>
    <recommendedName>
        <fullName evidence="2">Pyridoxal phosphate homeostasis protein</fullName>
        <shortName evidence="2">PLP homeostasis protein</shortName>
    </recommendedName>
</protein>
<evidence type="ECO:0000313" key="6">
    <source>
        <dbReference type="EMBL" id="AKJ96165.1"/>
    </source>
</evidence>
<dbReference type="EMBL" id="CP011367">
    <property type="protein sequence ID" value="AKJ96165.1"/>
    <property type="molecule type" value="Genomic_DNA"/>
</dbReference>
<dbReference type="KEGG" id="tvr:TVD_12710"/>
<dbReference type="HAMAP" id="MF_02087">
    <property type="entry name" value="PLP_homeostasis"/>
    <property type="match status" value="1"/>
</dbReference>
<dbReference type="InterPro" id="IPR011078">
    <property type="entry name" value="PyrdxlP_homeostasis"/>
</dbReference>
<accession>A0A0G3G4K3</accession>
<dbReference type="InterPro" id="IPR029066">
    <property type="entry name" value="PLP-binding_barrel"/>
</dbReference>
<dbReference type="AlphaFoldDB" id="A0A0G3G4K3"/>
<proteinExistence type="inferred from homology"/>
<dbReference type="PROSITE" id="PS01211">
    <property type="entry name" value="UPF0001"/>
    <property type="match status" value="1"/>
</dbReference>
<dbReference type="CDD" id="cd06824">
    <property type="entry name" value="PLPDE_III_Yggs_like"/>
    <property type="match status" value="1"/>
</dbReference>
<comment type="similarity">
    <text evidence="2 4">Belongs to the pyridoxal phosphate-binding protein YggS/PROSC family.</text>
</comment>
<reference evidence="6 7" key="1">
    <citation type="submission" date="2015-04" db="EMBL/GenBank/DDBJ databases">
        <title>Complete Sequence for the Genome of the Thioalkalivibrio versutus D301.</title>
        <authorList>
            <person name="Mu T."/>
            <person name="Zhou J."/>
            <person name="Xu X."/>
        </authorList>
    </citation>
    <scope>NUCLEOTIDE SEQUENCE [LARGE SCALE GENOMIC DNA]</scope>
    <source>
        <strain evidence="6 7">D301</strain>
    </source>
</reference>
<keyword evidence="7" id="KW-1185">Reference proteome</keyword>
<comment type="function">
    <text evidence="2">Pyridoxal 5'-phosphate (PLP)-binding protein, which is involved in PLP homeostasis.</text>
</comment>
<evidence type="ECO:0000259" key="5">
    <source>
        <dbReference type="Pfam" id="PF01168"/>
    </source>
</evidence>
<evidence type="ECO:0000256" key="4">
    <source>
        <dbReference type="RuleBase" id="RU004514"/>
    </source>
</evidence>
<evidence type="ECO:0000256" key="3">
    <source>
        <dbReference type="PIRSR" id="PIRSR004848-1"/>
    </source>
</evidence>
<gene>
    <name evidence="6" type="ORF">TVD_12710</name>
</gene>
<comment type="cofactor">
    <cofactor evidence="3">
        <name>pyridoxal 5'-phosphate</name>
        <dbReference type="ChEBI" id="CHEBI:597326"/>
    </cofactor>
</comment>
<dbReference type="Pfam" id="PF01168">
    <property type="entry name" value="Ala_racemase_N"/>
    <property type="match status" value="1"/>
</dbReference>
<dbReference type="RefSeq" id="WP_047251750.1">
    <property type="nucleotide sequence ID" value="NZ_CP011367.1"/>
</dbReference>
<dbReference type="InterPro" id="IPR001608">
    <property type="entry name" value="Ala_racemase_N"/>
</dbReference>
<organism evidence="6 7">
    <name type="scientific">Thioalkalivibrio versutus</name>
    <dbReference type="NCBI Taxonomy" id="106634"/>
    <lineage>
        <taxon>Bacteria</taxon>
        <taxon>Pseudomonadati</taxon>
        <taxon>Pseudomonadota</taxon>
        <taxon>Gammaproteobacteria</taxon>
        <taxon>Chromatiales</taxon>
        <taxon>Ectothiorhodospiraceae</taxon>
        <taxon>Thioalkalivibrio</taxon>
    </lineage>
</organism>
<dbReference type="OrthoDB" id="9804072at2"/>
<dbReference type="STRING" id="106634.TVD_12710"/>
<dbReference type="Proteomes" id="UP000064201">
    <property type="component" value="Chromosome"/>
</dbReference>
<evidence type="ECO:0000256" key="2">
    <source>
        <dbReference type="HAMAP-Rule" id="MF_02087"/>
    </source>
</evidence>